<dbReference type="EMBL" id="JASCZI010211618">
    <property type="protein sequence ID" value="MED6195172.1"/>
    <property type="molecule type" value="Genomic_DNA"/>
</dbReference>
<keyword evidence="2" id="KW-1185">Reference proteome</keyword>
<organism evidence="1 2">
    <name type="scientific">Stylosanthes scabra</name>
    <dbReference type="NCBI Taxonomy" id="79078"/>
    <lineage>
        <taxon>Eukaryota</taxon>
        <taxon>Viridiplantae</taxon>
        <taxon>Streptophyta</taxon>
        <taxon>Embryophyta</taxon>
        <taxon>Tracheophyta</taxon>
        <taxon>Spermatophyta</taxon>
        <taxon>Magnoliopsida</taxon>
        <taxon>eudicotyledons</taxon>
        <taxon>Gunneridae</taxon>
        <taxon>Pentapetalae</taxon>
        <taxon>rosids</taxon>
        <taxon>fabids</taxon>
        <taxon>Fabales</taxon>
        <taxon>Fabaceae</taxon>
        <taxon>Papilionoideae</taxon>
        <taxon>50 kb inversion clade</taxon>
        <taxon>dalbergioids sensu lato</taxon>
        <taxon>Dalbergieae</taxon>
        <taxon>Pterocarpus clade</taxon>
        <taxon>Stylosanthes</taxon>
    </lineage>
</organism>
<protein>
    <submittedName>
        <fullName evidence="1">Uncharacterized protein</fullName>
    </submittedName>
</protein>
<comment type="caution">
    <text evidence="1">The sequence shown here is derived from an EMBL/GenBank/DDBJ whole genome shotgun (WGS) entry which is preliminary data.</text>
</comment>
<proteinExistence type="predicted"/>
<sequence length="94" mass="10391">MACPLLSLSSLQDGAEFAPRRRAQRLLSVGYDIVKLFYIEGRRCSDFLGDGLSVLLGRRAVLQAQRVSVIGDGVVFFSGVVVFSDDRRKYPHTA</sequence>
<evidence type="ECO:0000313" key="2">
    <source>
        <dbReference type="Proteomes" id="UP001341840"/>
    </source>
</evidence>
<gene>
    <name evidence="1" type="ORF">PIB30_035494</name>
</gene>
<accession>A0ABU6XB85</accession>
<evidence type="ECO:0000313" key="1">
    <source>
        <dbReference type="EMBL" id="MED6195172.1"/>
    </source>
</evidence>
<name>A0ABU6XB85_9FABA</name>
<reference evidence="1 2" key="1">
    <citation type="journal article" date="2023" name="Plants (Basel)">
        <title>Bridging the Gap: Combining Genomics and Transcriptomics Approaches to Understand Stylosanthes scabra, an Orphan Legume from the Brazilian Caatinga.</title>
        <authorList>
            <person name="Ferreira-Neto J.R.C."/>
            <person name="da Silva M.D."/>
            <person name="Binneck E."/>
            <person name="de Melo N.F."/>
            <person name="da Silva R.H."/>
            <person name="de Melo A.L.T.M."/>
            <person name="Pandolfi V."/>
            <person name="Bustamante F.O."/>
            <person name="Brasileiro-Vidal A.C."/>
            <person name="Benko-Iseppon A.M."/>
        </authorList>
    </citation>
    <scope>NUCLEOTIDE SEQUENCE [LARGE SCALE GENOMIC DNA]</scope>
    <source>
        <tissue evidence="1">Leaves</tissue>
    </source>
</reference>
<dbReference type="Proteomes" id="UP001341840">
    <property type="component" value="Unassembled WGS sequence"/>
</dbReference>